<dbReference type="STRING" id="105785.A0A2J7Q769"/>
<dbReference type="EMBL" id="NEVH01017447">
    <property type="protein sequence ID" value="PNF24433.1"/>
    <property type="molecule type" value="Genomic_DNA"/>
</dbReference>
<reference evidence="2 3" key="1">
    <citation type="submission" date="2017-12" db="EMBL/GenBank/DDBJ databases">
        <title>Hemimetabolous genomes reveal molecular basis of termite eusociality.</title>
        <authorList>
            <person name="Harrison M.C."/>
            <person name="Jongepier E."/>
            <person name="Robertson H.M."/>
            <person name="Arning N."/>
            <person name="Bitard-Feildel T."/>
            <person name="Chao H."/>
            <person name="Childers C.P."/>
            <person name="Dinh H."/>
            <person name="Doddapaneni H."/>
            <person name="Dugan S."/>
            <person name="Gowin J."/>
            <person name="Greiner C."/>
            <person name="Han Y."/>
            <person name="Hu H."/>
            <person name="Hughes D.S.T."/>
            <person name="Huylmans A.-K."/>
            <person name="Kemena C."/>
            <person name="Kremer L.P.M."/>
            <person name="Lee S.L."/>
            <person name="Lopez-Ezquerra A."/>
            <person name="Mallet L."/>
            <person name="Monroy-Kuhn J.M."/>
            <person name="Moser A."/>
            <person name="Murali S.C."/>
            <person name="Muzny D.M."/>
            <person name="Otani S."/>
            <person name="Piulachs M.-D."/>
            <person name="Poelchau M."/>
            <person name="Qu J."/>
            <person name="Schaub F."/>
            <person name="Wada-Katsumata A."/>
            <person name="Worley K.C."/>
            <person name="Xie Q."/>
            <person name="Ylla G."/>
            <person name="Poulsen M."/>
            <person name="Gibbs R.A."/>
            <person name="Schal C."/>
            <person name="Richards S."/>
            <person name="Belles X."/>
            <person name="Korb J."/>
            <person name="Bornberg-Bauer E."/>
        </authorList>
    </citation>
    <scope>NUCLEOTIDE SEQUENCE [LARGE SCALE GENOMIC DNA]</scope>
    <source>
        <tissue evidence="2">Whole body</tissue>
    </source>
</reference>
<proteinExistence type="predicted"/>
<organism evidence="2 3">
    <name type="scientific">Cryptotermes secundus</name>
    <dbReference type="NCBI Taxonomy" id="105785"/>
    <lineage>
        <taxon>Eukaryota</taxon>
        <taxon>Metazoa</taxon>
        <taxon>Ecdysozoa</taxon>
        <taxon>Arthropoda</taxon>
        <taxon>Hexapoda</taxon>
        <taxon>Insecta</taxon>
        <taxon>Pterygota</taxon>
        <taxon>Neoptera</taxon>
        <taxon>Polyneoptera</taxon>
        <taxon>Dictyoptera</taxon>
        <taxon>Blattodea</taxon>
        <taxon>Blattoidea</taxon>
        <taxon>Termitoidae</taxon>
        <taxon>Kalotermitidae</taxon>
        <taxon>Cryptotermitinae</taxon>
        <taxon>Cryptotermes</taxon>
    </lineage>
</organism>
<dbReference type="PANTHER" id="PTHR46060">
    <property type="entry name" value="MARINER MOS1 TRANSPOSASE-LIKE PROTEIN"/>
    <property type="match status" value="1"/>
</dbReference>
<evidence type="ECO:0000259" key="1">
    <source>
        <dbReference type="Pfam" id="PF17906"/>
    </source>
</evidence>
<dbReference type="Pfam" id="PF17906">
    <property type="entry name" value="HTH_48"/>
    <property type="match status" value="1"/>
</dbReference>
<gene>
    <name evidence="2" type="ORF">B7P43_G09680</name>
</gene>
<evidence type="ECO:0000313" key="3">
    <source>
        <dbReference type="Proteomes" id="UP000235965"/>
    </source>
</evidence>
<evidence type="ECO:0000313" key="2">
    <source>
        <dbReference type="EMBL" id="PNF24433.1"/>
    </source>
</evidence>
<keyword evidence="3" id="KW-1185">Reference proteome</keyword>
<dbReference type="InterPro" id="IPR041426">
    <property type="entry name" value="Mos1_HTH"/>
</dbReference>
<accession>A0A2J7Q769</accession>
<sequence>MMRPVTDNPTSCEIRALIWFLHGKNTSAVEIHYELCTIYSQNVVSEGTVRQWCRMFKDGQTNVHDEERGGRPSVVMVLFKVLT</sequence>
<name>A0A2J7Q769_9NEOP</name>
<dbReference type="AlphaFoldDB" id="A0A2J7Q769"/>
<feature type="domain" description="Mos1 transposase HTH" evidence="1">
    <location>
        <begin position="14"/>
        <end position="59"/>
    </location>
</feature>
<dbReference type="Gene3D" id="1.10.10.1450">
    <property type="match status" value="1"/>
</dbReference>
<protein>
    <recommendedName>
        <fullName evidence="1">Mos1 transposase HTH domain-containing protein</fullName>
    </recommendedName>
</protein>
<dbReference type="InterPro" id="IPR052709">
    <property type="entry name" value="Transposase-MT_Hybrid"/>
</dbReference>
<dbReference type="InParanoid" id="A0A2J7Q769"/>
<dbReference type="PANTHER" id="PTHR46060:SF1">
    <property type="entry name" value="MARINER MOS1 TRANSPOSASE-LIKE PROTEIN"/>
    <property type="match status" value="1"/>
</dbReference>
<comment type="caution">
    <text evidence="2">The sequence shown here is derived from an EMBL/GenBank/DDBJ whole genome shotgun (WGS) entry which is preliminary data.</text>
</comment>
<dbReference type="Proteomes" id="UP000235965">
    <property type="component" value="Unassembled WGS sequence"/>
</dbReference>